<dbReference type="Pfam" id="PF05258">
    <property type="entry name" value="DciA"/>
    <property type="match status" value="1"/>
</dbReference>
<dbReference type="EMBL" id="JAQOMS010000002">
    <property type="protein sequence ID" value="MDC2888961.1"/>
    <property type="molecule type" value="Genomic_DNA"/>
</dbReference>
<dbReference type="InterPro" id="IPR007922">
    <property type="entry name" value="DciA-like"/>
</dbReference>
<dbReference type="RefSeq" id="WP_215963470.1">
    <property type="nucleotide sequence ID" value="NZ_JAQOMS010000002.1"/>
</dbReference>
<accession>A0ABT5FBN7</accession>
<name>A0ABT5FBN7_9GAMM</name>
<evidence type="ECO:0000313" key="2">
    <source>
        <dbReference type="Proteomes" id="UP001528411"/>
    </source>
</evidence>
<reference evidence="1 2" key="1">
    <citation type="submission" date="2023-01" db="EMBL/GenBank/DDBJ databases">
        <title>Psychrosphaera sp. nov., isolated from marine algae.</title>
        <authorList>
            <person name="Bayburt H."/>
            <person name="Choi B.J."/>
            <person name="Kim J.M."/>
            <person name="Choi D.G."/>
            <person name="Jeon C.O."/>
        </authorList>
    </citation>
    <scope>NUCLEOTIDE SEQUENCE [LARGE SCALE GENOMIC DNA]</scope>
    <source>
        <strain evidence="1 2">G1-22</strain>
    </source>
</reference>
<keyword evidence="2" id="KW-1185">Reference proteome</keyword>
<protein>
    <submittedName>
        <fullName evidence="1">DUF721 domain-containing protein</fullName>
    </submittedName>
</protein>
<comment type="caution">
    <text evidence="1">The sequence shown here is derived from an EMBL/GenBank/DDBJ whole genome shotgun (WGS) entry which is preliminary data.</text>
</comment>
<gene>
    <name evidence="1" type="ORF">PN838_09470</name>
</gene>
<sequence>MAKSPKSLNDLFVSNTKNNNLSVYQQKTREFRQIHQLLSELLGDNIAQNIIVSNFNDCILQIETTSAAVATHIKMRQSETLSMIRQRFNPATVTINVKVSPKSMSVKYAKSLTSQSNINEPAPAKVTHIPDNAANMFDDLAKNATGSLKETFARLASHRKTP</sequence>
<evidence type="ECO:0000313" key="1">
    <source>
        <dbReference type="EMBL" id="MDC2888961.1"/>
    </source>
</evidence>
<dbReference type="Proteomes" id="UP001528411">
    <property type="component" value="Unassembled WGS sequence"/>
</dbReference>
<proteinExistence type="predicted"/>
<organism evidence="1 2">
    <name type="scientific">Psychrosphaera algicola</name>
    <dbReference type="NCBI Taxonomy" id="3023714"/>
    <lineage>
        <taxon>Bacteria</taxon>
        <taxon>Pseudomonadati</taxon>
        <taxon>Pseudomonadota</taxon>
        <taxon>Gammaproteobacteria</taxon>
        <taxon>Alteromonadales</taxon>
        <taxon>Pseudoalteromonadaceae</taxon>
        <taxon>Psychrosphaera</taxon>
    </lineage>
</organism>